<dbReference type="NCBIfam" id="TIGR01784">
    <property type="entry name" value="T_den_put_tspse"/>
    <property type="match status" value="1"/>
</dbReference>
<dbReference type="PANTHER" id="PTHR41317:SF1">
    <property type="entry name" value="PD-(D_E)XK NUCLEASE FAMILY TRANSPOSASE"/>
    <property type="match status" value="1"/>
</dbReference>
<sequence>MEPITWLKPKNDFIFKLIFGSDRKKSKALLLSLLNDFLQVPDGKSFGAVEIVNPFTDKQNVNDKLSVFDIKAKISGYGYANVEIQLTNQKNIHKRSLYYGAKLYEEQLGKGDDYYQLTKVTTINLLDFEFFTSDAYYNCYRLMEEKTGEPFPDLMQLHFIEMPKFVRQQQERSIPKNDRMAKWLHFLTNEDDMRWAKMAKQDPMLEMAVDILKQASLDPETRMQYEAREKALKDIASIRGDSKREGKYEGKLEIAKKMIKKGMALELIAEMTELPLEEVETLKNKLT</sequence>
<dbReference type="EMBL" id="JAMBOL010000018">
    <property type="protein sequence ID" value="MCM3715610.1"/>
    <property type="molecule type" value="Genomic_DNA"/>
</dbReference>
<comment type="caution">
    <text evidence="1">The sequence shown here is derived from an EMBL/GenBank/DDBJ whole genome shotgun (WGS) entry which is preliminary data.</text>
</comment>
<gene>
    <name evidence="1" type="ORF">M3202_16205</name>
</gene>
<evidence type="ECO:0000313" key="1">
    <source>
        <dbReference type="EMBL" id="MCM3715610.1"/>
    </source>
</evidence>
<keyword evidence="2" id="KW-1185">Reference proteome</keyword>
<dbReference type="PANTHER" id="PTHR41317">
    <property type="entry name" value="PD-(D_E)XK NUCLEASE FAMILY TRANSPOSASE"/>
    <property type="match status" value="1"/>
</dbReference>
<dbReference type="AlphaFoldDB" id="A0A9X2IPU2"/>
<dbReference type="InterPro" id="IPR010106">
    <property type="entry name" value="RpnA"/>
</dbReference>
<dbReference type="Proteomes" id="UP001139179">
    <property type="component" value="Unassembled WGS sequence"/>
</dbReference>
<dbReference type="RefSeq" id="WP_251224344.1">
    <property type="nucleotide sequence ID" value="NZ_JAMBOL010000018.1"/>
</dbReference>
<protein>
    <submittedName>
        <fullName evidence="1">Rpn family recombination-promoting nuclease/putative transposase</fullName>
    </submittedName>
</protein>
<name>A0A9X2IPU2_9BACI</name>
<reference evidence="1" key="1">
    <citation type="submission" date="2022-05" db="EMBL/GenBank/DDBJ databases">
        <title>Comparative Genomics of Spacecraft Associated Microbes.</title>
        <authorList>
            <person name="Tran M.T."/>
            <person name="Wright A."/>
            <person name="Seuylemezian A."/>
            <person name="Eisen J."/>
            <person name="Coil D."/>
        </authorList>
    </citation>
    <scope>NUCLEOTIDE SEQUENCE</scope>
    <source>
        <strain evidence="1">214.1.1</strain>
    </source>
</reference>
<proteinExistence type="predicted"/>
<evidence type="ECO:0000313" key="2">
    <source>
        <dbReference type="Proteomes" id="UP001139179"/>
    </source>
</evidence>
<organism evidence="1 2">
    <name type="scientific">Halalkalibacter oceani</name>
    <dbReference type="NCBI Taxonomy" id="1653776"/>
    <lineage>
        <taxon>Bacteria</taxon>
        <taxon>Bacillati</taxon>
        <taxon>Bacillota</taxon>
        <taxon>Bacilli</taxon>
        <taxon>Bacillales</taxon>
        <taxon>Bacillaceae</taxon>
        <taxon>Halalkalibacter</taxon>
    </lineage>
</organism>
<accession>A0A9X2IPU2</accession>
<dbReference type="Pfam" id="PF12784">
    <property type="entry name" value="PDDEXK_2"/>
    <property type="match status" value="1"/>
</dbReference>